<dbReference type="EC" id="2.1.1.-" evidence="5"/>
<sequence>MEPVGAGSVSGGASAGADAVLERVRRYWDWRAESFREDVRAAPNRQAWLDAYAGAATRLFPGRREPLRVLDVGSGTGFVAIAFAELGHDVTAVEPAPAMIAIAEREAAAAGVRIDVRTGYADPLPALRGGFDLVTCRNLLWTLPDPVRALAGWRTVLRPGGAVLVADGLWNTPRQELRLLCTGWRPRGARSIGWRFLTAYRGLRRSLPYYRGLDQERAQRLLARAGYADPTPLDDLLAPGAYRAGTGDGHFLTAGRAR</sequence>
<name>A0ABW2KAV9_9ACTN</name>
<proteinExistence type="predicted"/>
<dbReference type="PANTHER" id="PTHR43464">
    <property type="entry name" value="METHYLTRANSFERASE"/>
    <property type="match status" value="1"/>
</dbReference>
<gene>
    <name evidence="5" type="ORF">ACFQRF_05275</name>
</gene>
<dbReference type="SUPFAM" id="SSF53335">
    <property type="entry name" value="S-adenosyl-L-methionine-dependent methyltransferases"/>
    <property type="match status" value="1"/>
</dbReference>
<dbReference type="Proteomes" id="UP001596540">
    <property type="component" value="Unassembled WGS sequence"/>
</dbReference>
<dbReference type="RefSeq" id="WP_379869320.1">
    <property type="nucleotide sequence ID" value="NZ_JBHTBH010000002.1"/>
</dbReference>
<protein>
    <submittedName>
        <fullName evidence="5">Class I SAM-dependent methyltransferase</fullName>
        <ecNumber evidence="5">2.1.1.-</ecNumber>
    </submittedName>
</protein>
<dbReference type="GO" id="GO:0032259">
    <property type="term" value="P:methylation"/>
    <property type="evidence" value="ECO:0007669"/>
    <property type="project" value="UniProtKB-KW"/>
</dbReference>
<evidence type="ECO:0000259" key="4">
    <source>
        <dbReference type="Pfam" id="PF13649"/>
    </source>
</evidence>
<dbReference type="EMBL" id="JBHTBH010000002">
    <property type="protein sequence ID" value="MFC7327147.1"/>
    <property type="molecule type" value="Genomic_DNA"/>
</dbReference>
<dbReference type="PANTHER" id="PTHR43464:SF19">
    <property type="entry name" value="UBIQUINONE BIOSYNTHESIS O-METHYLTRANSFERASE, MITOCHONDRIAL"/>
    <property type="match status" value="1"/>
</dbReference>
<keyword evidence="3" id="KW-0949">S-adenosyl-L-methionine</keyword>
<dbReference type="CDD" id="cd02440">
    <property type="entry name" value="AdoMet_MTases"/>
    <property type="match status" value="1"/>
</dbReference>
<dbReference type="InterPro" id="IPR029063">
    <property type="entry name" value="SAM-dependent_MTases_sf"/>
</dbReference>
<dbReference type="Gene3D" id="3.40.50.150">
    <property type="entry name" value="Vaccinia Virus protein VP39"/>
    <property type="match status" value="1"/>
</dbReference>
<keyword evidence="6" id="KW-1185">Reference proteome</keyword>
<organism evidence="5 6">
    <name type="scientific">Marinactinospora rubrisoli</name>
    <dbReference type="NCBI Taxonomy" id="2715399"/>
    <lineage>
        <taxon>Bacteria</taxon>
        <taxon>Bacillati</taxon>
        <taxon>Actinomycetota</taxon>
        <taxon>Actinomycetes</taxon>
        <taxon>Streptosporangiales</taxon>
        <taxon>Nocardiopsidaceae</taxon>
        <taxon>Marinactinospora</taxon>
    </lineage>
</organism>
<evidence type="ECO:0000256" key="2">
    <source>
        <dbReference type="ARBA" id="ARBA00022679"/>
    </source>
</evidence>
<evidence type="ECO:0000256" key="1">
    <source>
        <dbReference type="ARBA" id="ARBA00022603"/>
    </source>
</evidence>
<dbReference type="Pfam" id="PF13649">
    <property type="entry name" value="Methyltransf_25"/>
    <property type="match status" value="1"/>
</dbReference>
<dbReference type="InterPro" id="IPR041698">
    <property type="entry name" value="Methyltransf_25"/>
</dbReference>
<feature type="domain" description="Methyltransferase" evidence="4">
    <location>
        <begin position="69"/>
        <end position="161"/>
    </location>
</feature>
<evidence type="ECO:0000256" key="3">
    <source>
        <dbReference type="ARBA" id="ARBA00022691"/>
    </source>
</evidence>
<evidence type="ECO:0000313" key="6">
    <source>
        <dbReference type="Proteomes" id="UP001596540"/>
    </source>
</evidence>
<reference evidence="6" key="1">
    <citation type="journal article" date="2019" name="Int. J. Syst. Evol. Microbiol.">
        <title>The Global Catalogue of Microorganisms (GCM) 10K type strain sequencing project: providing services to taxonomists for standard genome sequencing and annotation.</title>
        <authorList>
            <consortium name="The Broad Institute Genomics Platform"/>
            <consortium name="The Broad Institute Genome Sequencing Center for Infectious Disease"/>
            <person name="Wu L."/>
            <person name="Ma J."/>
        </authorList>
    </citation>
    <scope>NUCLEOTIDE SEQUENCE [LARGE SCALE GENOMIC DNA]</scope>
    <source>
        <strain evidence="6">CGMCC 4.7382</strain>
    </source>
</reference>
<accession>A0ABW2KAV9</accession>
<keyword evidence="1 5" id="KW-0489">Methyltransferase</keyword>
<dbReference type="GO" id="GO:0008168">
    <property type="term" value="F:methyltransferase activity"/>
    <property type="evidence" value="ECO:0007669"/>
    <property type="project" value="UniProtKB-KW"/>
</dbReference>
<comment type="caution">
    <text evidence="5">The sequence shown here is derived from an EMBL/GenBank/DDBJ whole genome shotgun (WGS) entry which is preliminary data.</text>
</comment>
<keyword evidence="2 5" id="KW-0808">Transferase</keyword>
<evidence type="ECO:0000313" key="5">
    <source>
        <dbReference type="EMBL" id="MFC7327147.1"/>
    </source>
</evidence>